<accession>E9I755</accession>
<organism evidence="2 3">
    <name type="scientific">Daphnia pulex</name>
    <name type="common">Water flea</name>
    <dbReference type="NCBI Taxonomy" id="6669"/>
    <lineage>
        <taxon>Eukaryota</taxon>
        <taxon>Metazoa</taxon>
        <taxon>Ecdysozoa</taxon>
        <taxon>Arthropoda</taxon>
        <taxon>Crustacea</taxon>
        <taxon>Branchiopoda</taxon>
        <taxon>Diplostraca</taxon>
        <taxon>Cladocera</taxon>
        <taxon>Anomopoda</taxon>
        <taxon>Daphniidae</taxon>
        <taxon>Daphnia</taxon>
    </lineage>
</organism>
<feature type="non-terminal residue" evidence="2">
    <location>
        <position position="156"/>
    </location>
</feature>
<dbReference type="EMBL" id="GL736957">
    <property type="protein sequence ID" value="EFX60175.1"/>
    <property type="molecule type" value="Genomic_DNA"/>
</dbReference>
<protein>
    <submittedName>
        <fullName evidence="2">Uncharacterized protein</fullName>
    </submittedName>
</protein>
<dbReference type="AlphaFoldDB" id="E9I755"/>
<evidence type="ECO:0000313" key="3">
    <source>
        <dbReference type="Proteomes" id="UP000000305"/>
    </source>
</evidence>
<name>E9I755_DAPPU</name>
<feature type="signal peptide" evidence="1">
    <location>
        <begin position="1"/>
        <end position="21"/>
    </location>
</feature>
<dbReference type="HOGENOM" id="CLU_1691126_0_0_1"/>
<dbReference type="KEGG" id="dpx:DAPPUDRAFT_278958"/>
<keyword evidence="3" id="KW-1185">Reference proteome</keyword>
<keyword evidence="1" id="KW-0732">Signal</keyword>
<reference evidence="2 3" key="1">
    <citation type="journal article" date="2011" name="Science">
        <title>The ecoresponsive genome of Daphnia pulex.</title>
        <authorList>
            <person name="Colbourne J.K."/>
            <person name="Pfrender M.E."/>
            <person name="Gilbert D."/>
            <person name="Thomas W.K."/>
            <person name="Tucker A."/>
            <person name="Oakley T.H."/>
            <person name="Tokishita S."/>
            <person name="Aerts A."/>
            <person name="Arnold G.J."/>
            <person name="Basu M.K."/>
            <person name="Bauer D.J."/>
            <person name="Caceres C.E."/>
            <person name="Carmel L."/>
            <person name="Casola C."/>
            <person name="Choi J.H."/>
            <person name="Detter J.C."/>
            <person name="Dong Q."/>
            <person name="Dusheyko S."/>
            <person name="Eads B.D."/>
            <person name="Frohlich T."/>
            <person name="Geiler-Samerotte K.A."/>
            <person name="Gerlach D."/>
            <person name="Hatcher P."/>
            <person name="Jogdeo S."/>
            <person name="Krijgsveld J."/>
            <person name="Kriventseva E.V."/>
            <person name="Kultz D."/>
            <person name="Laforsch C."/>
            <person name="Lindquist E."/>
            <person name="Lopez J."/>
            <person name="Manak J.R."/>
            <person name="Muller J."/>
            <person name="Pangilinan J."/>
            <person name="Patwardhan R.P."/>
            <person name="Pitluck S."/>
            <person name="Pritham E.J."/>
            <person name="Rechtsteiner A."/>
            <person name="Rho M."/>
            <person name="Rogozin I.B."/>
            <person name="Sakarya O."/>
            <person name="Salamov A."/>
            <person name="Schaack S."/>
            <person name="Shapiro H."/>
            <person name="Shiga Y."/>
            <person name="Skalitzky C."/>
            <person name="Smith Z."/>
            <person name="Souvorov A."/>
            <person name="Sung W."/>
            <person name="Tang Z."/>
            <person name="Tsuchiya D."/>
            <person name="Tu H."/>
            <person name="Vos H."/>
            <person name="Wang M."/>
            <person name="Wolf Y.I."/>
            <person name="Yamagata H."/>
            <person name="Yamada T."/>
            <person name="Ye Y."/>
            <person name="Shaw J.R."/>
            <person name="Andrews J."/>
            <person name="Crease T.J."/>
            <person name="Tang H."/>
            <person name="Lucas S.M."/>
            <person name="Robertson H.M."/>
            <person name="Bork P."/>
            <person name="Koonin E.V."/>
            <person name="Zdobnov E.M."/>
            <person name="Grigoriev I.V."/>
            <person name="Lynch M."/>
            <person name="Boore J.L."/>
        </authorList>
    </citation>
    <scope>NUCLEOTIDE SEQUENCE [LARGE SCALE GENOMIC DNA]</scope>
</reference>
<gene>
    <name evidence="2" type="ORF">DAPPUDRAFT_278958</name>
</gene>
<evidence type="ECO:0000313" key="2">
    <source>
        <dbReference type="EMBL" id="EFX60175.1"/>
    </source>
</evidence>
<evidence type="ECO:0000256" key="1">
    <source>
        <dbReference type="SAM" id="SignalP"/>
    </source>
</evidence>
<dbReference type="Proteomes" id="UP000000305">
    <property type="component" value="Unassembled WGS sequence"/>
</dbReference>
<proteinExistence type="predicted"/>
<dbReference type="InParanoid" id="E9I755"/>
<feature type="chain" id="PRO_5003238563" evidence="1">
    <location>
        <begin position="22"/>
        <end position="156"/>
    </location>
</feature>
<sequence length="156" mass="16509">MQPHLISMLLLGMVLAQSALADPYQLLYGGRITLANGQPIKGTVDLSVNFYPSGTGGSALSSQSFSAVPLSDGIFNITITLTPTEFNTTFNGNEAWIEITDITNGKVYPRQRFGAVPYAFKVPVDDETIGYNSSGKLMLKGMAGTALPTGTPSDGQ</sequence>